<keyword evidence="2" id="KW-0540">Nuclease</keyword>
<dbReference type="STRING" id="46223.SAMN05421852_11450"/>
<feature type="domain" description="Endoribonuclease YicC-like N-terminal" evidence="6">
    <location>
        <begin position="65"/>
        <end position="218"/>
    </location>
</feature>
<evidence type="ECO:0000256" key="2">
    <source>
        <dbReference type="ARBA" id="ARBA00022722"/>
    </source>
</evidence>
<proteinExistence type="inferred from homology"/>
<dbReference type="InterPro" id="IPR013551">
    <property type="entry name" value="YicC-like_C"/>
</dbReference>
<evidence type="ECO:0000259" key="6">
    <source>
        <dbReference type="Pfam" id="PF03755"/>
    </source>
</evidence>
<sequence>MGHCPEIKQSLIVGKLLTVKATGTTRKRTRCQPMKIAAQREYSGSLAFLQESVQNRFMMKNSGLNSMTGYGRGEAEIDQVRIVTEIRSVNHRFLDIVVRLPAGWLSFEEGMKRVVKKYIKRGRVDVFVSVEGQLSPEKQVTVDWKLVAGYVQASKEIEKHFNIQGELTLSDLIRLPDIWLIEESKWDEDHYRSALFASLEKACEALQAMREQEGQHLAEDLAFRIQKISGIVAEMEELAPQVVESLEKRLYDKLKEWIHENQEMEDRILAEIAVFADKADITEELTRLKSHTKKFLESLSSEEPIGRRLDFLLQEMNREVNTIGSKANHQSISMLVVDAKSELEKMKEQVQNIE</sequence>
<name>A0A1I3SUR4_9BACL</name>
<organism evidence="8 9">
    <name type="scientific">Thermoflavimicrobium dichotomicum</name>
    <dbReference type="NCBI Taxonomy" id="46223"/>
    <lineage>
        <taxon>Bacteria</taxon>
        <taxon>Bacillati</taxon>
        <taxon>Bacillota</taxon>
        <taxon>Bacilli</taxon>
        <taxon>Bacillales</taxon>
        <taxon>Thermoactinomycetaceae</taxon>
        <taxon>Thermoflavimicrobium</taxon>
    </lineage>
</organism>
<dbReference type="GO" id="GO:0004521">
    <property type="term" value="F:RNA endonuclease activity"/>
    <property type="evidence" value="ECO:0007669"/>
    <property type="project" value="InterPro"/>
</dbReference>
<keyword evidence="9" id="KW-1185">Reference proteome</keyword>
<reference evidence="8 9" key="1">
    <citation type="submission" date="2016-10" db="EMBL/GenBank/DDBJ databases">
        <authorList>
            <person name="de Groot N.N."/>
        </authorList>
    </citation>
    <scope>NUCLEOTIDE SEQUENCE [LARGE SCALE GENOMIC DNA]</scope>
    <source>
        <strain evidence="8 9">DSM 44778</strain>
    </source>
</reference>
<gene>
    <name evidence="8" type="ORF">SAMN05421852_11450</name>
</gene>
<keyword evidence="3" id="KW-0255">Endonuclease</keyword>
<dbReference type="InterPro" id="IPR013527">
    <property type="entry name" value="YicC-like_N"/>
</dbReference>
<dbReference type="Proteomes" id="UP000199545">
    <property type="component" value="Unassembled WGS sequence"/>
</dbReference>
<protein>
    <submittedName>
        <fullName evidence="8">TIGR00255 family protein</fullName>
    </submittedName>
</protein>
<evidence type="ECO:0000256" key="1">
    <source>
        <dbReference type="ARBA" id="ARBA00001968"/>
    </source>
</evidence>
<dbReference type="GO" id="GO:0016787">
    <property type="term" value="F:hydrolase activity"/>
    <property type="evidence" value="ECO:0007669"/>
    <property type="project" value="UniProtKB-KW"/>
</dbReference>
<comment type="cofactor">
    <cofactor evidence="1">
        <name>a divalent metal cation</name>
        <dbReference type="ChEBI" id="CHEBI:60240"/>
    </cofactor>
</comment>
<dbReference type="EMBL" id="FORR01000014">
    <property type="protein sequence ID" value="SFJ62123.1"/>
    <property type="molecule type" value="Genomic_DNA"/>
</dbReference>
<dbReference type="InterPro" id="IPR005229">
    <property type="entry name" value="YicC/YloC-like"/>
</dbReference>
<dbReference type="OrthoDB" id="9771229at2"/>
<evidence type="ECO:0000313" key="9">
    <source>
        <dbReference type="Proteomes" id="UP000199545"/>
    </source>
</evidence>
<dbReference type="PANTHER" id="PTHR30636">
    <property type="entry name" value="UPF0701 PROTEIN YICC"/>
    <property type="match status" value="1"/>
</dbReference>
<evidence type="ECO:0000256" key="5">
    <source>
        <dbReference type="ARBA" id="ARBA00035648"/>
    </source>
</evidence>
<dbReference type="AlphaFoldDB" id="A0A1I3SUR4"/>
<dbReference type="NCBIfam" id="TIGR00255">
    <property type="entry name" value="YicC/YloC family endoribonuclease"/>
    <property type="match status" value="1"/>
</dbReference>
<dbReference type="PANTHER" id="PTHR30636:SF3">
    <property type="entry name" value="UPF0701 PROTEIN YICC"/>
    <property type="match status" value="1"/>
</dbReference>
<evidence type="ECO:0000256" key="3">
    <source>
        <dbReference type="ARBA" id="ARBA00022759"/>
    </source>
</evidence>
<dbReference type="RefSeq" id="WP_093230921.1">
    <property type="nucleotide sequence ID" value="NZ_FORR01000014.1"/>
</dbReference>
<dbReference type="Pfam" id="PF08340">
    <property type="entry name" value="YicC-like_C"/>
    <property type="match status" value="1"/>
</dbReference>
<evidence type="ECO:0000313" key="8">
    <source>
        <dbReference type="EMBL" id="SFJ62123.1"/>
    </source>
</evidence>
<comment type="similarity">
    <text evidence="5">Belongs to the YicC/YloC family.</text>
</comment>
<keyword evidence="4" id="KW-0378">Hydrolase</keyword>
<feature type="domain" description="Endoribonuclease YicC-like C-terminal" evidence="7">
    <location>
        <begin position="236"/>
        <end position="354"/>
    </location>
</feature>
<evidence type="ECO:0000259" key="7">
    <source>
        <dbReference type="Pfam" id="PF08340"/>
    </source>
</evidence>
<dbReference type="Pfam" id="PF03755">
    <property type="entry name" value="YicC-like_N"/>
    <property type="match status" value="1"/>
</dbReference>
<accession>A0A1I3SUR4</accession>
<evidence type="ECO:0000256" key="4">
    <source>
        <dbReference type="ARBA" id="ARBA00022801"/>
    </source>
</evidence>